<feature type="region of interest" description="Disordered" evidence="1">
    <location>
        <begin position="1"/>
        <end position="82"/>
    </location>
</feature>
<evidence type="ECO:0000256" key="1">
    <source>
        <dbReference type="SAM" id="MobiDB-lite"/>
    </source>
</evidence>
<reference evidence="2 3" key="1">
    <citation type="submission" date="2015-07" db="EMBL/GenBank/DDBJ databases">
        <title>Draft Genome Sequence of Malassezia furfur CBS1878 and Malassezia pachydermatis CBS1879.</title>
        <authorList>
            <person name="Triana S."/>
            <person name="Ohm R."/>
            <person name="Gonzalez A."/>
            <person name="DeCock H."/>
            <person name="Restrepo S."/>
            <person name="Celis A."/>
        </authorList>
    </citation>
    <scope>NUCLEOTIDE SEQUENCE [LARGE SCALE GENOMIC DNA]</scope>
    <source>
        <strain evidence="2 3">CBS 1879</strain>
    </source>
</reference>
<evidence type="ECO:0000313" key="2">
    <source>
        <dbReference type="EMBL" id="KOS15020.1"/>
    </source>
</evidence>
<dbReference type="RefSeq" id="XP_017992652.1">
    <property type="nucleotide sequence ID" value="XM_018135367.1"/>
</dbReference>
<protein>
    <submittedName>
        <fullName evidence="2">Uncharacterized protein</fullName>
    </submittedName>
</protein>
<dbReference type="GeneID" id="28727242"/>
<comment type="caution">
    <text evidence="2">The sequence shown here is derived from an EMBL/GenBank/DDBJ whole genome shotgun (WGS) entry which is preliminary data.</text>
</comment>
<proteinExistence type="predicted"/>
<accession>A0A0M8MW74</accession>
<dbReference type="AlphaFoldDB" id="A0A0M8MW74"/>
<gene>
    <name evidence="2" type="ORF">Malapachy_0854</name>
</gene>
<name>A0A0M8MW74_9BASI</name>
<keyword evidence="3" id="KW-1185">Reference proteome</keyword>
<evidence type="ECO:0000313" key="3">
    <source>
        <dbReference type="Proteomes" id="UP000037751"/>
    </source>
</evidence>
<organism evidence="2 3">
    <name type="scientific">Malassezia pachydermatis</name>
    <dbReference type="NCBI Taxonomy" id="77020"/>
    <lineage>
        <taxon>Eukaryota</taxon>
        <taxon>Fungi</taxon>
        <taxon>Dikarya</taxon>
        <taxon>Basidiomycota</taxon>
        <taxon>Ustilaginomycotina</taxon>
        <taxon>Malasseziomycetes</taxon>
        <taxon>Malasseziales</taxon>
        <taxon>Malasseziaceae</taxon>
        <taxon>Malassezia</taxon>
    </lineage>
</organism>
<sequence>MSPAPHCRPWIQGAPTRPQRMDLHRSPPTTLMPALIPDVRPNPVPPPSNTAADVSMSPPSLLSSVSTTGSELQDTPSPHVKSNELREKLDRLQLELQAEMEQHLLTTPILPVGVSSNDTLRSRHKTFSRPYIPASYANALPPLQSVTAERRPHIYHTDQLYSADALQGECPVLCKNSSDERDRI</sequence>
<dbReference type="EMBL" id="LGAV01000003">
    <property type="protein sequence ID" value="KOS15020.1"/>
    <property type="molecule type" value="Genomic_DNA"/>
</dbReference>
<feature type="compositionally biased region" description="Low complexity" evidence="1">
    <location>
        <begin position="54"/>
        <end position="70"/>
    </location>
</feature>
<dbReference type="Proteomes" id="UP000037751">
    <property type="component" value="Unassembled WGS sequence"/>
</dbReference>
<dbReference type="VEuPathDB" id="FungiDB:Malapachy_0854"/>